<reference evidence="9 10" key="1">
    <citation type="journal article" date="2012" name="Stand. Genomic Sci.">
        <title>Genome sequence of the soil bacterium Saccharomonospora azurea type strain (NA-128(T)).</title>
        <authorList>
            <person name="Klenk H.P."/>
            <person name="Held B."/>
            <person name="Lucas S."/>
            <person name="Lapidus A."/>
            <person name="Copeland A."/>
            <person name="Hammon N."/>
            <person name="Pitluck S."/>
            <person name="Goodwin L.A."/>
            <person name="Han C."/>
            <person name="Tapia R."/>
            <person name="Brambilla E.M."/>
            <person name="Potter G."/>
            <person name="Land M."/>
            <person name="Ivanova N."/>
            <person name="Rohde M."/>
            <person name="Goker M."/>
            <person name="Detter J.C."/>
            <person name="Kyrpides N.C."/>
            <person name="Woyke T."/>
        </authorList>
    </citation>
    <scope>NUCLEOTIDE SEQUENCE [LARGE SCALE GENOMIC DNA]</scope>
    <source>
        <strain evidence="9 10">NA-128</strain>
    </source>
</reference>
<dbReference type="CDD" id="cd07326">
    <property type="entry name" value="M56_BlaR1_MecR1_like"/>
    <property type="match status" value="1"/>
</dbReference>
<feature type="transmembrane region" description="Helical" evidence="7">
    <location>
        <begin position="282"/>
        <end position="312"/>
    </location>
</feature>
<keyword evidence="7" id="KW-1133">Transmembrane helix</keyword>
<dbReference type="InterPro" id="IPR052173">
    <property type="entry name" value="Beta-lactam_resp_regulator"/>
</dbReference>
<dbReference type="GO" id="GO:0004222">
    <property type="term" value="F:metalloendopeptidase activity"/>
    <property type="evidence" value="ECO:0007669"/>
    <property type="project" value="InterPro"/>
</dbReference>
<dbReference type="GO" id="GO:0046872">
    <property type="term" value="F:metal ion binding"/>
    <property type="evidence" value="ECO:0007669"/>
    <property type="project" value="UniProtKB-KW"/>
</dbReference>
<dbReference type="InterPro" id="IPR001915">
    <property type="entry name" value="Peptidase_M48"/>
</dbReference>
<proteinExistence type="inferred from homology"/>
<evidence type="ECO:0000256" key="2">
    <source>
        <dbReference type="ARBA" id="ARBA00022723"/>
    </source>
</evidence>
<dbReference type="OrthoDB" id="9785340at2"/>
<feature type="transmembrane region" description="Helical" evidence="7">
    <location>
        <begin position="90"/>
        <end position="112"/>
    </location>
</feature>
<evidence type="ECO:0000256" key="4">
    <source>
        <dbReference type="ARBA" id="ARBA00022833"/>
    </source>
</evidence>
<evidence type="ECO:0000256" key="6">
    <source>
        <dbReference type="RuleBase" id="RU003983"/>
    </source>
</evidence>
<organism evidence="9 10">
    <name type="scientific">Saccharomonospora azurea NA-128</name>
    <dbReference type="NCBI Taxonomy" id="882081"/>
    <lineage>
        <taxon>Bacteria</taxon>
        <taxon>Bacillati</taxon>
        <taxon>Actinomycetota</taxon>
        <taxon>Actinomycetes</taxon>
        <taxon>Pseudonocardiales</taxon>
        <taxon>Pseudonocardiaceae</taxon>
        <taxon>Saccharomonospora</taxon>
    </lineage>
</organism>
<dbReference type="GO" id="GO:0006508">
    <property type="term" value="P:proteolysis"/>
    <property type="evidence" value="ECO:0007669"/>
    <property type="project" value="UniProtKB-KW"/>
</dbReference>
<evidence type="ECO:0000256" key="3">
    <source>
        <dbReference type="ARBA" id="ARBA00022801"/>
    </source>
</evidence>
<evidence type="ECO:0000313" key="10">
    <source>
        <dbReference type="Proteomes" id="UP000004705"/>
    </source>
</evidence>
<dbReference type="PANTHER" id="PTHR34978">
    <property type="entry name" value="POSSIBLE SENSOR-TRANSDUCER PROTEIN BLAR"/>
    <property type="match status" value="1"/>
</dbReference>
<evidence type="ECO:0000256" key="5">
    <source>
        <dbReference type="ARBA" id="ARBA00023049"/>
    </source>
</evidence>
<keyword evidence="7" id="KW-0472">Membrane</keyword>
<keyword evidence="10" id="KW-1185">Reference proteome</keyword>
<comment type="similarity">
    <text evidence="6">Belongs to the peptidase M48 family.</text>
</comment>
<dbReference type="RefSeq" id="WP_005441015.1">
    <property type="nucleotide sequence ID" value="NZ_CM001466.1"/>
</dbReference>
<dbReference type="PANTHER" id="PTHR34978:SF3">
    <property type="entry name" value="SLR0241 PROTEIN"/>
    <property type="match status" value="1"/>
</dbReference>
<dbReference type="AlphaFoldDB" id="H8GDV8"/>
<dbReference type="EMBL" id="CM001466">
    <property type="protein sequence ID" value="EHY88902.1"/>
    <property type="molecule type" value="Genomic_DNA"/>
</dbReference>
<evidence type="ECO:0000313" key="9">
    <source>
        <dbReference type="EMBL" id="EHY88902.1"/>
    </source>
</evidence>
<keyword evidence="4 6" id="KW-0862">Zinc</keyword>
<dbReference type="Proteomes" id="UP000004705">
    <property type="component" value="Chromosome"/>
</dbReference>
<feature type="transmembrane region" description="Helical" evidence="7">
    <location>
        <begin position="36"/>
        <end position="59"/>
    </location>
</feature>
<evidence type="ECO:0000256" key="7">
    <source>
        <dbReference type="SAM" id="Phobius"/>
    </source>
</evidence>
<evidence type="ECO:0000256" key="1">
    <source>
        <dbReference type="ARBA" id="ARBA00022670"/>
    </source>
</evidence>
<feature type="domain" description="Peptidase M48" evidence="8">
    <location>
        <begin position="138"/>
        <end position="194"/>
    </location>
</feature>
<keyword evidence="1 6" id="KW-0645">Protease</keyword>
<keyword evidence="3 6" id="KW-0378">Hydrolase</keyword>
<comment type="cofactor">
    <cofactor evidence="6">
        <name>Zn(2+)</name>
        <dbReference type="ChEBI" id="CHEBI:29105"/>
    </cofactor>
    <text evidence="6">Binds 1 zinc ion per subunit.</text>
</comment>
<keyword evidence="2" id="KW-0479">Metal-binding</keyword>
<keyword evidence="7" id="KW-0812">Transmembrane</keyword>
<dbReference type="Gene3D" id="3.30.2010.10">
    <property type="entry name" value="Metalloproteases ('zincins'), catalytic domain"/>
    <property type="match status" value="1"/>
</dbReference>
<protein>
    <submittedName>
        <fullName evidence="9">Antirepressor regulating drug resistance protein</fullName>
    </submittedName>
</protein>
<gene>
    <name evidence="9" type="ORF">SacazDRAFT_01985</name>
</gene>
<sequence>MTLALGLLAAAVVIGVAAPGYLRIAVTPRLRPGLALAGWMHSLLAVVLAIPLSGLLLALPADSGLDGLVGMADNCVNVFLARDDVAWADVARFGGAAILLTLTARLGVVGVLRTRRHRRHRREHVALLRSLGRTDGAVLWLADTTPIAYSVGGRGGTIVATHGVQRLDADERDAVLAHELAHLRGRHHALVLAADIAAAALPFVPLCRRAPAAVRVLVELAADAAAARRHGPGPVRSALLTVTARQTPSTALAMSRDAVDARLLWLEDGRLPARRLPVRADYAAAAALTTVPAALSVATIGLLVTLYCLAVVG</sequence>
<dbReference type="Pfam" id="PF01435">
    <property type="entry name" value="Peptidase_M48"/>
    <property type="match status" value="1"/>
</dbReference>
<accession>H8GDV8</accession>
<name>H8GDV8_9PSEU</name>
<feature type="transmembrane region" description="Helical" evidence="7">
    <location>
        <begin position="6"/>
        <end position="24"/>
    </location>
</feature>
<keyword evidence="5 6" id="KW-0482">Metalloprotease</keyword>
<dbReference type="HOGENOM" id="CLU_056335_0_0_11"/>
<evidence type="ECO:0000259" key="8">
    <source>
        <dbReference type="Pfam" id="PF01435"/>
    </source>
</evidence>